<sequence>MVIGAIANDDKTKKQITTINIDSTASKDRPEIFIINNDKKQKAQPEVKEVKENNEYFEKLVHFWNSSKMQ</sequence>
<dbReference type="WBParaSite" id="Minc3s00337g10478">
    <property type="protein sequence ID" value="Minc3s00337g10478"/>
    <property type="gene ID" value="Minc3s00337g10478"/>
</dbReference>
<evidence type="ECO:0000313" key="2">
    <source>
        <dbReference type="WBParaSite" id="Minc3s00337g10478"/>
    </source>
</evidence>
<protein>
    <submittedName>
        <fullName evidence="2">Lipoprotein</fullName>
    </submittedName>
</protein>
<name>A0A914LCB1_MELIC</name>
<dbReference type="Proteomes" id="UP000887563">
    <property type="component" value="Unplaced"/>
</dbReference>
<reference evidence="2" key="1">
    <citation type="submission" date="2022-11" db="UniProtKB">
        <authorList>
            <consortium name="WormBaseParasite"/>
        </authorList>
    </citation>
    <scope>IDENTIFICATION</scope>
</reference>
<accession>A0A914LCB1</accession>
<evidence type="ECO:0000313" key="1">
    <source>
        <dbReference type="Proteomes" id="UP000887563"/>
    </source>
</evidence>
<dbReference type="AlphaFoldDB" id="A0A914LCB1"/>
<organism evidence="1 2">
    <name type="scientific">Meloidogyne incognita</name>
    <name type="common">Southern root-knot nematode worm</name>
    <name type="synonym">Oxyuris incognita</name>
    <dbReference type="NCBI Taxonomy" id="6306"/>
    <lineage>
        <taxon>Eukaryota</taxon>
        <taxon>Metazoa</taxon>
        <taxon>Ecdysozoa</taxon>
        <taxon>Nematoda</taxon>
        <taxon>Chromadorea</taxon>
        <taxon>Rhabditida</taxon>
        <taxon>Tylenchina</taxon>
        <taxon>Tylenchomorpha</taxon>
        <taxon>Tylenchoidea</taxon>
        <taxon>Meloidogynidae</taxon>
        <taxon>Meloidogyninae</taxon>
        <taxon>Meloidogyne</taxon>
        <taxon>Meloidogyne incognita group</taxon>
    </lineage>
</organism>
<proteinExistence type="predicted"/>
<keyword evidence="1" id="KW-1185">Reference proteome</keyword>